<protein>
    <submittedName>
        <fullName evidence="1">Uncharacterized protein</fullName>
    </submittedName>
</protein>
<reference evidence="1 2" key="1">
    <citation type="journal article" date="2019" name="Emerg. Microbes Infect.">
        <title>Comprehensive subspecies identification of 175 nontuberculous mycobacteria species based on 7547 genomic profiles.</title>
        <authorList>
            <person name="Matsumoto Y."/>
            <person name="Kinjo T."/>
            <person name="Motooka D."/>
            <person name="Nabeya D."/>
            <person name="Jung N."/>
            <person name="Uechi K."/>
            <person name="Horii T."/>
            <person name="Iida T."/>
            <person name="Fujita J."/>
            <person name="Nakamura S."/>
        </authorList>
    </citation>
    <scope>NUCLEOTIDE SEQUENCE [LARGE SCALE GENOMIC DNA]</scope>
    <source>
        <strain evidence="1 2">JCM 18565</strain>
    </source>
</reference>
<dbReference type="EMBL" id="BLKX01000001">
    <property type="protein sequence ID" value="GFG81148.1"/>
    <property type="molecule type" value="Genomic_DNA"/>
</dbReference>
<comment type="caution">
    <text evidence="1">The sequence shown here is derived from an EMBL/GenBank/DDBJ whole genome shotgun (WGS) entry which is preliminary data.</text>
</comment>
<sequence length="86" mass="10317">MARISPEMAQLRGRHTQRMGELYRAFLEENQNIDADLPEDSWTPEQTKMWWEFTAEETKRFAEERAALAERLRTEHRRERERGAPA</sequence>
<name>A0ABQ1C9J5_9MYCO</name>
<gene>
    <name evidence="1" type="ORF">MPRG_44240</name>
</gene>
<keyword evidence="2" id="KW-1185">Reference proteome</keyword>
<evidence type="ECO:0000313" key="2">
    <source>
        <dbReference type="Proteomes" id="UP000465240"/>
    </source>
</evidence>
<evidence type="ECO:0000313" key="1">
    <source>
        <dbReference type="EMBL" id="GFG81148.1"/>
    </source>
</evidence>
<dbReference type="Proteomes" id="UP000465240">
    <property type="component" value="Unassembled WGS sequence"/>
</dbReference>
<organism evidence="1 2">
    <name type="scientific">Mycobacterium paragordonae</name>
    <dbReference type="NCBI Taxonomy" id="1389713"/>
    <lineage>
        <taxon>Bacteria</taxon>
        <taxon>Bacillati</taxon>
        <taxon>Actinomycetota</taxon>
        <taxon>Actinomycetes</taxon>
        <taxon>Mycobacteriales</taxon>
        <taxon>Mycobacteriaceae</taxon>
        <taxon>Mycobacterium</taxon>
    </lineage>
</organism>
<accession>A0ABQ1C9J5</accession>
<proteinExistence type="predicted"/>